<evidence type="ECO:0000313" key="2">
    <source>
        <dbReference type="EMBL" id="KAL0947349.1"/>
    </source>
</evidence>
<keyword evidence="3" id="KW-1185">Reference proteome</keyword>
<sequence>MSLRSVLENTLWSSTPRVYLLRTLLVSSIVCLVTAPLIMQSNGALIPILCLSTGIIVHHSLSIFHWRILLELVHWVLLTAEIVAWFLSFNFKEYVIDRWATQKFIIGVSVLYIQLVALLILWVILTTQILANRGAHLTSPYQFLSLSALILRKHSTIQKALSIYLGRTMLKISAIGEHRVVVTVRAICALAILAGLAAFAVVSIVIDPVRETGLVPSKSYHTTDLVYDFNMAPPVWSIIAYIDASLPIARQTENFKQAVRVTPLWDDAPHYPKPTCVHLPGSRAFGGEVDAVASEPYIQTITVFCPSRLKDTKTIQQLMTTASRLISPDLLITVNFTMLNIDQTSLSDERMRVVSILVGLTNNTADVIANTLPTPLSAGSHLYGSVSREFRTRYDRASSAAWGIFTSSHTFLIGSILSLLPDPSPLSRRFSEWLMEEDIREKSVWAGLAAIGGFWTFMNGVFVYIFGSGLLWVIFGVKPLSIFGLSHRLQGDHGRQAWLQRFPRLGSDDKDPEPGLVDFMREHIVDLGPLEEKSVAI</sequence>
<feature type="transmembrane region" description="Helical" evidence="1">
    <location>
        <begin position="184"/>
        <end position="206"/>
    </location>
</feature>
<reference evidence="3" key="1">
    <citation type="submission" date="2024-06" db="EMBL/GenBank/DDBJ databases">
        <title>Multi-omics analyses provide insights into the biosynthesis of the anticancer antibiotic pleurotin in Hohenbuehelia grisea.</title>
        <authorList>
            <person name="Weaver J.A."/>
            <person name="Alberti F."/>
        </authorList>
    </citation>
    <scope>NUCLEOTIDE SEQUENCE [LARGE SCALE GENOMIC DNA]</scope>
    <source>
        <strain evidence="3">T-177</strain>
    </source>
</reference>
<evidence type="ECO:0000256" key="1">
    <source>
        <dbReference type="SAM" id="Phobius"/>
    </source>
</evidence>
<feature type="transmembrane region" description="Helical" evidence="1">
    <location>
        <begin position="400"/>
        <end position="420"/>
    </location>
</feature>
<feature type="transmembrane region" description="Helical" evidence="1">
    <location>
        <begin position="104"/>
        <end position="125"/>
    </location>
</feature>
<feature type="transmembrane region" description="Helical" evidence="1">
    <location>
        <begin position="45"/>
        <end position="66"/>
    </location>
</feature>
<name>A0ABR3IVT6_9AGAR</name>
<keyword evidence="1" id="KW-0472">Membrane</keyword>
<evidence type="ECO:0000313" key="3">
    <source>
        <dbReference type="Proteomes" id="UP001556367"/>
    </source>
</evidence>
<dbReference type="EMBL" id="JASNQZ010000015">
    <property type="protein sequence ID" value="KAL0947349.1"/>
    <property type="molecule type" value="Genomic_DNA"/>
</dbReference>
<organism evidence="2 3">
    <name type="scientific">Hohenbuehelia grisea</name>
    <dbReference type="NCBI Taxonomy" id="104357"/>
    <lineage>
        <taxon>Eukaryota</taxon>
        <taxon>Fungi</taxon>
        <taxon>Dikarya</taxon>
        <taxon>Basidiomycota</taxon>
        <taxon>Agaricomycotina</taxon>
        <taxon>Agaricomycetes</taxon>
        <taxon>Agaricomycetidae</taxon>
        <taxon>Agaricales</taxon>
        <taxon>Pleurotineae</taxon>
        <taxon>Pleurotaceae</taxon>
        <taxon>Hohenbuehelia</taxon>
    </lineage>
</organism>
<gene>
    <name evidence="2" type="ORF">HGRIS_013466</name>
</gene>
<accession>A0ABR3IVT6</accession>
<keyword evidence="1" id="KW-1133">Transmembrane helix</keyword>
<comment type="caution">
    <text evidence="2">The sequence shown here is derived from an EMBL/GenBank/DDBJ whole genome shotgun (WGS) entry which is preliminary data.</text>
</comment>
<protein>
    <submittedName>
        <fullName evidence="2">Uncharacterized protein</fullName>
    </submittedName>
</protein>
<keyword evidence="1" id="KW-0812">Transmembrane</keyword>
<dbReference type="Proteomes" id="UP001556367">
    <property type="component" value="Unassembled WGS sequence"/>
</dbReference>
<feature type="transmembrane region" description="Helical" evidence="1">
    <location>
        <begin position="20"/>
        <end position="38"/>
    </location>
</feature>
<feature type="transmembrane region" description="Helical" evidence="1">
    <location>
        <begin position="72"/>
        <end position="92"/>
    </location>
</feature>
<feature type="transmembrane region" description="Helical" evidence="1">
    <location>
        <begin position="444"/>
        <end position="475"/>
    </location>
</feature>
<proteinExistence type="predicted"/>